<dbReference type="GO" id="GO:0016780">
    <property type="term" value="F:phosphotransferase activity, for other substituted phosphate groups"/>
    <property type="evidence" value="ECO:0007669"/>
    <property type="project" value="TreeGrafter"/>
</dbReference>
<protein>
    <recommendedName>
        <fullName evidence="8">Bacterial sugar transferase domain-containing protein</fullName>
    </recommendedName>
</protein>
<proteinExistence type="inferred from homology"/>
<dbReference type="PANTHER" id="PTHR30576">
    <property type="entry name" value="COLANIC BIOSYNTHESIS UDP-GLUCOSE LIPID CARRIER TRANSFERASE"/>
    <property type="match status" value="1"/>
</dbReference>
<dbReference type="Proteomes" id="UP000177112">
    <property type="component" value="Unassembled WGS sequence"/>
</dbReference>
<dbReference type="Pfam" id="PF02397">
    <property type="entry name" value="Bac_transf"/>
    <property type="match status" value="1"/>
</dbReference>
<evidence type="ECO:0000256" key="6">
    <source>
        <dbReference type="ARBA" id="ARBA00023136"/>
    </source>
</evidence>
<dbReference type="PANTHER" id="PTHR30576:SF0">
    <property type="entry name" value="UNDECAPRENYL-PHOSPHATE N-ACETYLGALACTOSAMINYL 1-PHOSPHATE TRANSFERASE-RELATED"/>
    <property type="match status" value="1"/>
</dbReference>
<dbReference type="InterPro" id="IPR017475">
    <property type="entry name" value="EPS_sugar_tfrase"/>
</dbReference>
<sequence>MLKEIINKYKIQLVLLGDILSFYLSLLLMLVIRYGGENTSEKFQIHLLPFTILLLIWIIVFYIIDLYSYTNINSTIENKNKLLTGTLINSLLSLGIFYIFGSFFSVTPRTNLFIFIVVFTIIDYLWRHFFSWFLKQKYNNHRILLISSSILNDSIIEHIEKHPQLGYSIKKCSKEELIGNNINYNEYTTIVVDNKSFADPIILKNSYNLVSKNIEIISLTDFYEKLLFRIPLDEIKEEWFINEIKSKNYINDNIKNIIDKLLAIISIIVFSPLLLIVVFLVKISSKGPSIYKQTRIGKNNKKFILYKFRTMHIDAEKDGAQWSGGKNDTRTTAIGQFLRNTHIDELPQLFNIIKSDISFVGPRPERPEFVQILEKEIPHYLFRQMIRPGLTGWAQIKFRYARSVMDSKEKFEYDLYYIKNRNIFIDLGIIIRTIQIVFTY</sequence>
<evidence type="ECO:0000313" key="9">
    <source>
        <dbReference type="EMBL" id="OGI71466.1"/>
    </source>
</evidence>
<evidence type="ECO:0000256" key="7">
    <source>
        <dbReference type="SAM" id="Phobius"/>
    </source>
</evidence>
<evidence type="ECO:0000256" key="2">
    <source>
        <dbReference type="ARBA" id="ARBA00006464"/>
    </source>
</evidence>
<keyword evidence="3" id="KW-0808">Transferase</keyword>
<name>A0A1F6VPF6_9BACT</name>
<feature type="transmembrane region" description="Helical" evidence="7">
    <location>
        <begin position="12"/>
        <end position="35"/>
    </location>
</feature>
<comment type="similarity">
    <text evidence="2">Belongs to the bacterial sugar transferase family.</text>
</comment>
<reference evidence="9 10" key="1">
    <citation type="journal article" date="2016" name="Nat. Commun.">
        <title>Thousands of microbial genomes shed light on interconnected biogeochemical processes in an aquifer system.</title>
        <authorList>
            <person name="Anantharaman K."/>
            <person name="Brown C.T."/>
            <person name="Hug L.A."/>
            <person name="Sharon I."/>
            <person name="Castelle C.J."/>
            <person name="Probst A.J."/>
            <person name="Thomas B.C."/>
            <person name="Singh A."/>
            <person name="Wilkins M.J."/>
            <person name="Karaoz U."/>
            <person name="Brodie E.L."/>
            <person name="Williams K.H."/>
            <person name="Hubbard S.S."/>
            <person name="Banfield J.F."/>
        </authorList>
    </citation>
    <scope>NUCLEOTIDE SEQUENCE [LARGE SCALE GENOMIC DNA]</scope>
</reference>
<feature type="domain" description="Bacterial sugar transferase" evidence="8">
    <location>
        <begin position="255"/>
        <end position="438"/>
    </location>
</feature>
<feature type="transmembrane region" description="Helical" evidence="7">
    <location>
        <begin position="261"/>
        <end position="281"/>
    </location>
</feature>
<feature type="transmembrane region" description="Helical" evidence="7">
    <location>
        <begin position="82"/>
        <end position="100"/>
    </location>
</feature>
<evidence type="ECO:0000256" key="4">
    <source>
        <dbReference type="ARBA" id="ARBA00022692"/>
    </source>
</evidence>
<organism evidence="9 10">
    <name type="scientific">Candidatus Nomurabacteria bacterium RIFCSPHIGHO2_02_FULL_35_13</name>
    <dbReference type="NCBI Taxonomy" id="1801748"/>
    <lineage>
        <taxon>Bacteria</taxon>
        <taxon>Candidatus Nomuraibacteriota</taxon>
    </lineage>
</organism>
<feature type="transmembrane region" description="Helical" evidence="7">
    <location>
        <begin position="47"/>
        <end position="70"/>
    </location>
</feature>
<evidence type="ECO:0000256" key="1">
    <source>
        <dbReference type="ARBA" id="ARBA00004141"/>
    </source>
</evidence>
<keyword evidence="5 7" id="KW-1133">Transmembrane helix</keyword>
<dbReference type="STRING" id="1801748.A3B84_01750"/>
<dbReference type="EMBL" id="MFTY01000013">
    <property type="protein sequence ID" value="OGI71466.1"/>
    <property type="molecule type" value="Genomic_DNA"/>
</dbReference>
<gene>
    <name evidence="9" type="ORF">A3B84_01750</name>
</gene>
<dbReference type="AlphaFoldDB" id="A0A1F6VPF6"/>
<evidence type="ECO:0000313" key="10">
    <source>
        <dbReference type="Proteomes" id="UP000177112"/>
    </source>
</evidence>
<dbReference type="GO" id="GO:0016020">
    <property type="term" value="C:membrane"/>
    <property type="evidence" value="ECO:0007669"/>
    <property type="project" value="UniProtKB-SubCell"/>
</dbReference>
<dbReference type="InterPro" id="IPR003362">
    <property type="entry name" value="Bact_transf"/>
</dbReference>
<keyword evidence="6 7" id="KW-0472">Membrane</keyword>
<evidence type="ECO:0000259" key="8">
    <source>
        <dbReference type="Pfam" id="PF02397"/>
    </source>
</evidence>
<evidence type="ECO:0000256" key="5">
    <source>
        <dbReference type="ARBA" id="ARBA00022989"/>
    </source>
</evidence>
<dbReference type="NCBIfam" id="TIGR03025">
    <property type="entry name" value="EPS_sugtrans"/>
    <property type="match status" value="1"/>
</dbReference>
<evidence type="ECO:0000256" key="3">
    <source>
        <dbReference type="ARBA" id="ARBA00022679"/>
    </source>
</evidence>
<feature type="transmembrane region" description="Helical" evidence="7">
    <location>
        <begin position="112"/>
        <end position="134"/>
    </location>
</feature>
<comment type="subcellular location">
    <subcellularLocation>
        <location evidence="1">Membrane</location>
        <topology evidence="1">Multi-pass membrane protein</topology>
    </subcellularLocation>
</comment>
<keyword evidence="4 7" id="KW-0812">Transmembrane</keyword>
<comment type="caution">
    <text evidence="9">The sequence shown here is derived from an EMBL/GenBank/DDBJ whole genome shotgun (WGS) entry which is preliminary data.</text>
</comment>
<accession>A0A1F6VPF6</accession>